<name>Q63J69_BURPS</name>
<feature type="signal peptide" evidence="1">
    <location>
        <begin position="1"/>
        <end position="39"/>
    </location>
</feature>
<keyword evidence="1" id="KW-0732">Signal</keyword>
<gene>
    <name evidence="2" type="ordered locus">BPSS1849</name>
</gene>
<organism evidence="2 3">
    <name type="scientific">Burkholderia pseudomallei (strain K96243)</name>
    <dbReference type="NCBI Taxonomy" id="272560"/>
    <lineage>
        <taxon>Bacteria</taxon>
        <taxon>Pseudomonadati</taxon>
        <taxon>Pseudomonadota</taxon>
        <taxon>Betaproteobacteria</taxon>
        <taxon>Burkholderiales</taxon>
        <taxon>Burkholderiaceae</taxon>
        <taxon>Burkholderia</taxon>
        <taxon>pseudomallei group</taxon>
    </lineage>
</organism>
<dbReference type="KEGG" id="bps:BPSS1849"/>
<evidence type="ECO:0008006" key="4">
    <source>
        <dbReference type="Google" id="ProtNLM"/>
    </source>
</evidence>
<protein>
    <recommendedName>
        <fullName evidence="4">Lipoprotein</fullName>
    </recommendedName>
</protein>
<dbReference type="eggNOG" id="ENOG5032ZVB">
    <property type="taxonomic scope" value="Bacteria"/>
</dbReference>
<dbReference type="PATRIC" id="fig|272560.6.peg.6180"/>
<evidence type="ECO:0000256" key="1">
    <source>
        <dbReference type="SAM" id="SignalP"/>
    </source>
</evidence>
<keyword evidence="3" id="KW-1185">Reference proteome</keyword>
<sequence length="158" mass="17313">MRNGMTSLPPFLFESKMKRTIRKSWAALVPLLVAGSVCAAAPLCQTQKLGAHTSKMCVEQTPFKHDYYTLWVDDSPIFMLPDDYVEKVALTHTVPEDGAIEFPLSKQGTPTVTISGGCAPVSETQGKGADAVNLETGRVCSFNWGKEPVVKDLRFSFE</sequence>
<evidence type="ECO:0000313" key="2">
    <source>
        <dbReference type="EMBL" id="CAH39325.1"/>
    </source>
</evidence>
<feature type="chain" id="PRO_5004267247" description="Lipoprotein" evidence="1">
    <location>
        <begin position="40"/>
        <end position="158"/>
    </location>
</feature>
<evidence type="ECO:0000313" key="3">
    <source>
        <dbReference type="Proteomes" id="UP000000605"/>
    </source>
</evidence>
<proteinExistence type="predicted"/>
<dbReference type="Proteomes" id="UP000000605">
    <property type="component" value="Chromosome 2"/>
</dbReference>
<accession>Q63J69</accession>
<dbReference type="EMBL" id="BX571966">
    <property type="protein sequence ID" value="CAH39325.1"/>
    <property type="molecule type" value="Genomic_DNA"/>
</dbReference>
<dbReference type="AlphaFoldDB" id="Q63J69"/>
<reference evidence="2 3" key="1">
    <citation type="journal article" date="2004" name="Proc. Natl. Acad. Sci. U.S.A.">
        <title>Genomic plasticity of the causative agent of melioidosis, Burkholderia pseudomallei.</title>
        <authorList>
            <person name="Holden M.T.G."/>
            <person name="Titball R.W."/>
            <person name="Peacock S.J."/>
            <person name="Cerdeno-Tarraga A.M."/>
            <person name="Atkins T."/>
            <person name="Crossman L.C."/>
            <person name="Pitt T."/>
            <person name="Churcher C."/>
            <person name="Mungall K."/>
            <person name="Bentley S.D."/>
            <person name="Sebaihia M."/>
            <person name="Thomson N.R."/>
            <person name="Bason N."/>
            <person name="Beacham I.R."/>
            <person name="Brooks K."/>
            <person name="Brown K.A."/>
            <person name="Brown N.F."/>
            <person name="Challis G.L."/>
            <person name="Cherevach I."/>
            <person name="Chillingworth T."/>
            <person name="Cronin A."/>
            <person name="Crosset B."/>
            <person name="Davis P."/>
            <person name="DeShazer D."/>
            <person name="Feltwell T."/>
            <person name="Fraser A."/>
            <person name="Hance Z."/>
            <person name="Hauser H."/>
            <person name="Holroyd S."/>
            <person name="Jagels K."/>
            <person name="Keith K.E."/>
            <person name="Maddison M."/>
            <person name="Moule S."/>
            <person name="Price C."/>
            <person name="Quail M.A."/>
            <person name="Rabbinowitsch E."/>
            <person name="Rutherford K."/>
            <person name="Sanders M."/>
            <person name="Simmonds M."/>
            <person name="Songsivilai S."/>
            <person name="Stevens K."/>
            <person name="Tumapa S."/>
            <person name="Vesaratchavest M."/>
            <person name="Whitehead S."/>
            <person name="Yeats C."/>
            <person name="Barrell B.G."/>
            <person name="Oyston P.C.F."/>
            <person name="Parkhill J."/>
        </authorList>
    </citation>
    <scope>NUCLEOTIDE SEQUENCE [LARGE SCALE GENOMIC DNA]</scope>
    <source>
        <strain evidence="2 3">K96243</strain>
    </source>
</reference>